<dbReference type="EMBL" id="FOHS01000002">
    <property type="protein sequence ID" value="SET38156.1"/>
    <property type="molecule type" value="Genomic_DNA"/>
</dbReference>
<feature type="domain" description="Arm DNA-binding" evidence="2">
    <location>
        <begin position="18"/>
        <end position="72"/>
    </location>
</feature>
<dbReference type="Proteomes" id="UP000198697">
    <property type="component" value="Unassembled WGS sequence"/>
</dbReference>
<dbReference type="STRING" id="82805.SAMN04487998_1633"/>
<gene>
    <name evidence="3" type="ORF">SAMN04487998_1633</name>
</gene>
<dbReference type="InterPro" id="IPR035386">
    <property type="entry name" value="Arm-DNA-bind_5"/>
</dbReference>
<sequence length="125" mass="14126">MNVQFYLRNPDAATVPAIYLLARVGGERLRVSTGEKCLSAQWDERKQQFRRSYPGYQEANELLAARLTEAQRWQRAEGLTPTPVSPRGGLAPAPPPVVREQSLVVLMHKFRGVLRGRSCMYDSCH</sequence>
<evidence type="ECO:0000256" key="1">
    <source>
        <dbReference type="SAM" id="MobiDB-lite"/>
    </source>
</evidence>
<accession>A0A1I0DZH3</accession>
<protein>
    <recommendedName>
        <fullName evidence="2">Arm DNA-binding domain-containing protein</fullName>
    </recommendedName>
</protein>
<organism evidence="3 4">
    <name type="scientific">Hymenobacter actinosclerus</name>
    <dbReference type="NCBI Taxonomy" id="82805"/>
    <lineage>
        <taxon>Bacteria</taxon>
        <taxon>Pseudomonadati</taxon>
        <taxon>Bacteroidota</taxon>
        <taxon>Cytophagia</taxon>
        <taxon>Cytophagales</taxon>
        <taxon>Hymenobacteraceae</taxon>
        <taxon>Hymenobacter</taxon>
    </lineage>
</organism>
<evidence type="ECO:0000313" key="3">
    <source>
        <dbReference type="EMBL" id="SET38156.1"/>
    </source>
</evidence>
<feature type="region of interest" description="Disordered" evidence="1">
    <location>
        <begin position="75"/>
        <end position="95"/>
    </location>
</feature>
<evidence type="ECO:0000313" key="4">
    <source>
        <dbReference type="Proteomes" id="UP000198697"/>
    </source>
</evidence>
<name>A0A1I0DZH3_9BACT</name>
<reference evidence="4" key="1">
    <citation type="submission" date="2016-10" db="EMBL/GenBank/DDBJ databases">
        <authorList>
            <person name="Varghese N."/>
            <person name="Submissions S."/>
        </authorList>
    </citation>
    <scope>NUCLEOTIDE SEQUENCE [LARGE SCALE GENOMIC DNA]</scope>
    <source>
        <strain evidence="4">DSM 15310</strain>
    </source>
</reference>
<dbReference type="Pfam" id="PF17293">
    <property type="entry name" value="Arm-DNA-bind_5"/>
    <property type="match status" value="1"/>
</dbReference>
<dbReference type="AlphaFoldDB" id="A0A1I0DZH3"/>
<keyword evidence="4" id="KW-1185">Reference proteome</keyword>
<evidence type="ECO:0000259" key="2">
    <source>
        <dbReference type="Pfam" id="PF17293"/>
    </source>
</evidence>
<dbReference type="RefSeq" id="WP_177189748.1">
    <property type="nucleotide sequence ID" value="NZ_FOHS01000002.1"/>
</dbReference>
<proteinExistence type="predicted"/>